<reference evidence="2 3" key="1">
    <citation type="submission" date="2020-08" db="EMBL/GenBank/DDBJ databases">
        <title>Genomic Encyclopedia of Type Strains, Phase IV (KMG-IV): sequencing the most valuable type-strain genomes for metagenomic binning, comparative biology and taxonomic classification.</title>
        <authorList>
            <person name="Goeker M."/>
        </authorList>
    </citation>
    <scope>NUCLEOTIDE SEQUENCE [LARGE SCALE GENOMIC DNA]</scope>
    <source>
        <strain evidence="2 3">DSM 44197</strain>
    </source>
</reference>
<sequence>MSPTGLHRWLPRLILAAAAAHLAVGAVESAPHWRDMLSEGLWNTVANDDAPRMMALWFMFSGVALVGLGLLARRSVLATGALPVEIGWLLLLSGVPVALLEPVSGGWVLLTLGTLAVYATRRSAPDRP</sequence>
<dbReference type="RefSeq" id="WP_182846329.1">
    <property type="nucleotide sequence ID" value="NZ_BAAALP010000062.1"/>
</dbReference>
<feature type="transmembrane region" description="Helical" evidence="1">
    <location>
        <begin position="104"/>
        <end position="120"/>
    </location>
</feature>
<dbReference type="Pfam" id="PF20064">
    <property type="entry name" value="DUF6463"/>
    <property type="match status" value="1"/>
</dbReference>
<proteinExistence type="predicted"/>
<keyword evidence="1" id="KW-0472">Membrane</keyword>
<dbReference type="InterPro" id="IPR045590">
    <property type="entry name" value="DUF6463"/>
</dbReference>
<evidence type="ECO:0000313" key="3">
    <source>
        <dbReference type="Proteomes" id="UP000572680"/>
    </source>
</evidence>
<organism evidence="2 3">
    <name type="scientific">Actinomadura namibiensis</name>
    <dbReference type="NCBI Taxonomy" id="182080"/>
    <lineage>
        <taxon>Bacteria</taxon>
        <taxon>Bacillati</taxon>
        <taxon>Actinomycetota</taxon>
        <taxon>Actinomycetes</taxon>
        <taxon>Streptosporangiales</taxon>
        <taxon>Thermomonosporaceae</taxon>
        <taxon>Actinomadura</taxon>
    </lineage>
</organism>
<accession>A0A7W3LTZ9</accession>
<dbReference type="Proteomes" id="UP000572680">
    <property type="component" value="Unassembled WGS sequence"/>
</dbReference>
<dbReference type="EMBL" id="JACJIA010000008">
    <property type="protein sequence ID" value="MBA8954234.1"/>
    <property type="molecule type" value="Genomic_DNA"/>
</dbReference>
<keyword evidence="3" id="KW-1185">Reference proteome</keyword>
<comment type="caution">
    <text evidence="2">The sequence shown here is derived from an EMBL/GenBank/DDBJ whole genome shotgun (WGS) entry which is preliminary data.</text>
</comment>
<keyword evidence="1" id="KW-0812">Transmembrane</keyword>
<feature type="transmembrane region" description="Helical" evidence="1">
    <location>
        <begin position="76"/>
        <end position="98"/>
    </location>
</feature>
<gene>
    <name evidence="2" type="ORF">HNR61_005888</name>
</gene>
<evidence type="ECO:0000313" key="2">
    <source>
        <dbReference type="EMBL" id="MBA8954234.1"/>
    </source>
</evidence>
<evidence type="ECO:0000256" key="1">
    <source>
        <dbReference type="SAM" id="Phobius"/>
    </source>
</evidence>
<protein>
    <submittedName>
        <fullName evidence="2">Uncharacterized protein</fullName>
    </submittedName>
</protein>
<keyword evidence="1" id="KW-1133">Transmembrane helix</keyword>
<name>A0A7W3LTZ9_ACTNM</name>
<feature type="transmembrane region" description="Helical" evidence="1">
    <location>
        <begin position="53"/>
        <end position="71"/>
    </location>
</feature>
<dbReference type="AlphaFoldDB" id="A0A7W3LTZ9"/>